<dbReference type="PANTHER" id="PTHR43755">
    <property type="match status" value="1"/>
</dbReference>
<evidence type="ECO:0000256" key="3">
    <source>
        <dbReference type="ARBA" id="ARBA00022630"/>
    </source>
</evidence>
<dbReference type="GO" id="GO:0000166">
    <property type="term" value="F:nucleotide binding"/>
    <property type="evidence" value="ECO:0007669"/>
    <property type="project" value="UniProtKB-KW"/>
</dbReference>
<evidence type="ECO:0000256" key="6">
    <source>
        <dbReference type="ARBA" id="ARBA00022827"/>
    </source>
</evidence>
<comment type="similarity">
    <text evidence="11">Belongs to the SQRD family.</text>
</comment>
<keyword evidence="7" id="KW-0560">Oxidoreductase</keyword>
<evidence type="ECO:0000313" key="16">
    <source>
        <dbReference type="EMBL" id="AGA34991.1"/>
    </source>
</evidence>
<dbReference type="SUPFAM" id="SSF51905">
    <property type="entry name" value="FAD/NAD(P)-binding domain"/>
    <property type="match status" value="2"/>
</dbReference>
<evidence type="ECO:0000256" key="8">
    <source>
        <dbReference type="ARBA" id="ARBA00023136"/>
    </source>
</evidence>
<dbReference type="PANTHER" id="PTHR43755:SF1">
    <property type="entry name" value="FAD-DEPENDENT PYRIDINE NUCLEOTIDE-DISULPHIDE OXIDOREDUCTASE"/>
    <property type="match status" value="1"/>
</dbReference>
<dbReference type="EC" id="1.8.5.4" evidence="12"/>
<evidence type="ECO:0000256" key="11">
    <source>
        <dbReference type="ARBA" id="ARBA00060891"/>
    </source>
</evidence>
<organism evidence="16 17">
    <name type="scientific">Thioalkalivibrio nitratireducens (strain DSM 14787 / UNIQEM 213 / ALEN2)</name>
    <dbReference type="NCBI Taxonomy" id="1255043"/>
    <lineage>
        <taxon>Bacteria</taxon>
        <taxon>Pseudomonadati</taxon>
        <taxon>Pseudomonadota</taxon>
        <taxon>Gammaproteobacteria</taxon>
        <taxon>Chromatiales</taxon>
        <taxon>Ectothiorhodospiraceae</taxon>
        <taxon>Thioalkalivibrio</taxon>
    </lineage>
</organism>
<keyword evidence="5" id="KW-0547">Nucleotide-binding</keyword>
<dbReference type="GO" id="GO:0016020">
    <property type="term" value="C:membrane"/>
    <property type="evidence" value="ECO:0007669"/>
    <property type="project" value="UniProtKB-SubCell"/>
</dbReference>
<dbReference type="GO" id="GO:0070224">
    <property type="term" value="F:sulfide:quinone oxidoreductase activity"/>
    <property type="evidence" value="ECO:0007669"/>
    <property type="project" value="UniProtKB-EC"/>
</dbReference>
<comment type="cofactor">
    <cofactor evidence="1">
        <name>FAD</name>
        <dbReference type="ChEBI" id="CHEBI:57692"/>
    </cofactor>
</comment>
<dbReference type="Gene3D" id="3.50.50.100">
    <property type="match status" value="1"/>
</dbReference>
<dbReference type="InterPro" id="IPR023753">
    <property type="entry name" value="FAD/NAD-binding_dom"/>
</dbReference>
<name>L0E2Y4_THIND</name>
<keyword evidence="3" id="KW-0285">Flavoprotein</keyword>
<keyword evidence="8" id="KW-0472">Membrane</keyword>
<dbReference type="EMBL" id="CP003989">
    <property type="protein sequence ID" value="AGA34991.1"/>
    <property type="molecule type" value="Genomic_DNA"/>
</dbReference>
<dbReference type="STRING" id="1255043.TVNIR_3355"/>
<evidence type="ECO:0000256" key="10">
    <source>
        <dbReference type="ARBA" id="ARBA00054727"/>
    </source>
</evidence>
<dbReference type="AlphaFoldDB" id="L0E2Y4"/>
<comment type="catalytic activity">
    <reaction evidence="9">
        <text>n a quinone + n hydrogen sulfide + n H(+) = polysulfur(n-2) + n a quinol</text>
        <dbReference type="Rhea" id="RHEA:30239"/>
        <dbReference type="Rhea" id="RHEA-COMP:19475"/>
        <dbReference type="ChEBI" id="CHEBI:15378"/>
        <dbReference type="ChEBI" id="CHEBI:17909"/>
        <dbReference type="ChEBI" id="CHEBI:24646"/>
        <dbReference type="ChEBI" id="CHEBI:29919"/>
        <dbReference type="ChEBI" id="CHEBI:132124"/>
        <dbReference type="EC" id="1.8.5.4"/>
    </reaction>
</comment>
<dbReference type="OrthoDB" id="9802771at2"/>
<comment type="function">
    <text evidence="10">Catalyzes the oxidation of hydrogen sulfide, with the help of a quinone. Consecutive reaction cycles lead to the accumulation of a polysulfide product on the active site Cys residues; these products are released when they exceed a critical length, typically as cyclooctasulfur.</text>
</comment>
<evidence type="ECO:0000256" key="12">
    <source>
        <dbReference type="ARBA" id="ARBA00066453"/>
    </source>
</evidence>
<proteinExistence type="inferred from homology"/>
<evidence type="ECO:0000256" key="4">
    <source>
        <dbReference type="ARBA" id="ARBA00022719"/>
    </source>
</evidence>
<dbReference type="Pfam" id="PF07992">
    <property type="entry name" value="Pyr_redox_2"/>
    <property type="match status" value="1"/>
</dbReference>
<dbReference type="PATRIC" id="fig|1255043.3.peg.3385"/>
<evidence type="ECO:0000256" key="9">
    <source>
        <dbReference type="ARBA" id="ARBA00050821"/>
    </source>
</evidence>
<evidence type="ECO:0000256" key="1">
    <source>
        <dbReference type="ARBA" id="ARBA00001974"/>
    </source>
</evidence>
<evidence type="ECO:0000313" key="17">
    <source>
        <dbReference type="Proteomes" id="UP000010809"/>
    </source>
</evidence>
<feature type="domain" description="FAD/NAD(P)-binding" evidence="15">
    <location>
        <begin position="3"/>
        <end position="303"/>
    </location>
</feature>
<dbReference type="GO" id="GO:0048038">
    <property type="term" value="F:quinone binding"/>
    <property type="evidence" value="ECO:0007669"/>
    <property type="project" value="UniProtKB-KW"/>
</dbReference>
<gene>
    <name evidence="16" type="ordered locus">TVNIR_3355</name>
</gene>
<evidence type="ECO:0000256" key="7">
    <source>
        <dbReference type="ARBA" id="ARBA00023002"/>
    </source>
</evidence>
<dbReference type="InterPro" id="IPR052541">
    <property type="entry name" value="SQRD"/>
</dbReference>
<sequence>MAHVVIVGAGLGGMPAAYEARETLGPEHEITVVNATDVFQFVPSNPWVAVGWRKRDAITLPIAPYLERKRIAFVASSVEQILPDVSQLRLENGDTLDYDYLILTTGPKLMFSEVEGAGPEGGHTQSVCTVDHAERAHEDFKRLLDNPGPVIIGAFPGASCFGPAYEYAFILDRALRKRKMRSKVPITFVTSEPWIGHLGLAGVGDSRGMLESELRSHDIRWITNARTTRVEAGRMFVEQLDDLGNVVRNHELPFHHAMMLPAFAGVDAVARTEGLCNARGLVEIDDHQRNPTYRNIFAAGVCVAIPPVEATPVPTGAPKTGYMIESMVTAIVHNIAADLAGKEAHYKGSWHAICLADMGDRGAAFVALPQMPPRDVNWFAAGKWVHLAKIAFEKYFIRKMKKGTSEPLYEKYMMRALGIRRLEN</sequence>
<accession>L0E2Y4</accession>
<evidence type="ECO:0000256" key="5">
    <source>
        <dbReference type="ARBA" id="ARBA00022741"/>
    </source>
</evidence>
<protein>
    <recommendedName>
        <fullName evidence="13">Sulfide-quinone reductase</fullName>
        <ecNumber evidence="12">1.8.5.4</ecNumber>
    </recommendedName>
    <alternativeName>
        <fullName evidence="14">Sulfide:quinone oxidoreductase</fullName>
    </alternativeName>
</protein>
<dbReference type="InterPro" id="IPR036188">
    <property type="entry name" value="FAD/NAD-bd_sf"/>
</dbReference>
<keyword evidence="17" id="KW-1185">Reference proteome</keyword>
<dbReference type="RefSeq" id="WP_015260090.1">
    <property type="nucleotide sequence ID" value="NC_019902.2"/>
</dbReference>
<evidence type="ECO:0000256" key="14">
    <source>
        <dbReference type="ARBA" id="ARBA00081101"/>
    </source>
</evidence>
<keyword evidence="4" id="KW-0874">Quinone</keyword>
<comment type="subcellular location">
    <subcellularLocation>
        <location evidence="2">Membrane</location>
        <topology evidence="2">Peripheral membrane protein</topology>
    </subcellularLocation>
</comment>
<reference evidence="16" key="1">
    <citation type="submission" date="2015-12" db="EMBL/GenBank/DDBJ databases">
        <authorList>
            <person name="Tikhonova T.V."/>
            <person name="Pavlov A.R."/>
            <person name="Beletsky A.V."/>
            <person name="Mardanov A.V."/>
            <person name="Sorokin D.Y."/>
            <person name="Ravin N.V."/>
            <person name="Popov V.O."/>
        </authorList>
    </citation>
    <scope>NUCLEOTIDE SEQUENCE</scope>
    <source>
        <strain evidence="16">DSM 14787</strain>
    </source>
</reference>
<dbReference type="FunFam" id="3.50.50.100:FF:000017">
    <property type="entry name" value="Sulfide-quinone reductase"/>
    <property type="match status" value="1"/>
</dbReference>
<evidence type="ECO:0000256" key="2">
    <source>
        <dbReference type="ARBA" id="ARBA00004170"/>
    </source>
</evidence>
<evidence type="ECO:0000256" key="13">
    <source>
        <dbReference type="ARBA" id="ARBA00071264"/>
    </source>
</evidence>
<dbReference type="KEGG" id="tni:TVNIR_3355"/>
<evidence type="ECO:0000259" key="15">
    <source>
        <dbReference type="Pfam" id="PF07992"/>
    </source>
</evidence>
<keyword evidence="6" id="KW-0274">FAD</keyword>
<dbReference type="Proteomes" id="UP000010809">
    <property type="component" value="Chromosome"/>
</dbReference>
<dbReference type="eggNOG" id="COG0446">
    <property type="taxonomic scope" value="Bacteria"/>
</dbReference>
<dbReference type="HOGENOM" id="CLU_030742_5_2_6"/>